<proteinExistence type="inferred from homology"/>
<organism evidence="7 8">
    <name type="scientific">Pisum sativum</name>
    <name type="common">Garden pea</name>
    <name type="synonym">Lathyrus oleraceus</name>
    <dbReference type="NCBI Taxonomy" id="3888"/>
    <lineage>
        <taxon>Eukaryota</taxon>
        <taxon>Viridiplantae</taxon>
        <taxon>Streptophyta</taxon>
        <taxon>Embryophyta</taxon>
        <taxon>Tracheophyta</taxon>
        <taxon>Spermatophyta</taxon>
        <taxon>Magnoliopsida</taxon>
        <taxon>eudicotyledons</taxon>
        <taxon>Gunneridae</taxon>
        <taxon>Pentapetalae</taxon>
        <taxon>rosids</taxon>
        <taxon>fabids</taxon>
        <taxon>Fabales</taxon>
        <taxon>Fabaceae</taxon>
        <taxon>Papilionoideae</taxon>
        <taxon>50 kb inversion clade</taxon>
        <taxon>NPAAA clade</taxon>
        <taxon>Hologalegina</taxon>
        <taxon>IRL clade</taxon>
        <taxon>Fabeae</taxon>
        <taxon>Lathyrus</taxon>
    </lineage>
</organism>
<gene>
    <name evidence="7" type="ORF">KIW84_064337</name>
</gene>
<dbReference type="EMBL" id="JAMSHJ010000006">
    <property type="protein sequence ID" value="KAI5398919.1"/>
    <property type="molecule type" value="Genomic_DNA"/>
</dbReference>
<evidence type="ECO:0000259" key="6">
    <source>
        <dbReference type="PROSITE" id="PS51194"/>
    </source>
</evidence>
<dbReference type="AlphaFoldDB" id="A0A9D5A821"/>
<evidence type="ECO:0000313" key="8">
    <source>
        <dbReference type="Proteomes" id="UP001058974"/>
    </source>
</evidence>
<dbReference type="EC" id="3.6.4.13" evidence="5"/>
<keyword evidence="3 5" id="KW-0067">ATP-binding</keyword>
<dbReference type="GO" id="GO:0003723">
    <property type="term" value="F:RNA binding"/>
    <property type="evidence" value="ECO:0007669"/>
    <property type="project" value="UniProtKB-UniRule"/>
</dbReference>
<dbReference type="InterPro" id="IPR027417">
    <property type="entry name" value="P-loop_NTPase"/>
</dbReference>
<comment type="domain">
    <text evidence="5">The Q motif is unique to and characteristic of the DEAD box family of RNA helicases and controls ATP binding and hydrolysis.</text>
</comment>
<evidence type="ECO:0000313" key="7">
    <source>
        <dbReference type="EMBL" id="KAI5398919.1"/>
    </source>
</evidence>
<evidence type="ECO:0000256" key="3">
    <source>
        <dbReference type="ARBA" id="ARBA00022840"/>
    </source>
</evidence>
<keyword evidence="4 5" id="KW-0694">RNA-binding</keyword>
<dbReference type="InterPro" id="IPR001650">
    <property type="entry name" value="Helicase_C-like"/>
</dbReference>
<dbReference type="Pfam" id="PF00271">
    <property type="entry name" value="Helicase_C"/>
    <property type="match status" value="1"/>
</dbReference>
<evidence type="ECO:0000256" key="4">
    <source>
        <dbReference type="ARBA" id="ARBA00022884"/>
    </source>
</evidence>
<evidence type="ECO:0000256" key="1">
    <source>
        <dbReference type="ARBA" id="ARBA00022741"/>
    </source>
</evidence>
<keyword evidence="1 5" id="KW-0547">Nucleotide-binding</keyword>
<keyword evidence="2 5" id="KW-0378">Hydrolase</keyword>
<dbReference type="GO" id="GO:0016787">
    <property type="term" value="F:hydrolase activity"/>
    <property type="evidence" value="ECO:0007669"/>
    <property type="project" value="UniProtKB-KW"/>
</dbReference>
<dbReference type="Gene3D" id="3.40.50.300">
    <property type="entry name" value="P-loop containing nucleotide triphosphate hydrolases"/>
    <property type="match status" value="1"/>
</dbReference>
<dbReference type="SUPFAM" id="SSF52540">
    <property type="entry name" value="P-loop containing nucleoside triphosphate hydrolases"/>
    <property type="match status" value="1"/>
</dbReference>
<feature type="non-terminal residue" evidence="7">
    <location>
        <position position="1"/>
    </location>
</feature>
<comment type="catalytic activity">
    <reaction evidence="5">
        <text>ATP + H2O = ADP + phosphate + H(+)</text>
        <dbReference type="Rhea" id="RHEA:13065"/>
        <dbReference type="ChEBI" id="CHEBI:15377"/>
        <dbReference type="ChEBI" id="CHEBI:15378"/>
        <dbReference type="ChEBI" id="CHEBI:30616"/>
        <dbReference type="ChEBI" id="CHEBI:43474"/>
        <dbReference type="ChEBI" id="CHEBI:456216"/>
        <dbReference type="EC" id="3.6.4.13"/>
    </reaction>
</comment>
<dbReference type="PROSITE" id="PS51194">
    <property type="entry name" value="HELICASE_CTER"/>
    <property type="match status" value="1"/>
</dbReference>
<dbReference type="Proteomes" id="UP001058974">
    <property type="component" value="Chromosome 6"/>
</dbReference>
<sequence length="133" mass="15253">VRQVCHIAMKRDFEYINTVQEGSEDTHSQVRQMHLVAPLDKHFPLLYAILKEHIADDVDYKVLVFCTTAMVTRLVADLLGELNLNVREIHSRKPQSYRTRVSDEFRKSKGLILVTSDVSARGVDYPDVTLVVQ</sequence>
<comment type="function">
    <text evidence="5">RNA helicase.</text>
</comment>
<dbReference type="GO" id="GO:0005524">
    <property type="term" value="F:ATP binding"/>
    <property type="evidence" value="ECO:0007669"/>
    <property type="project" value="UniProtKB-UniRule"/>
</dbReference>
<comment type="caution">
    <text evidence="7">The sequence shown here is derived from an EMBL/GenBank/DDBJ whole genome shotgun (WGS) entry which is preliminary data.</text>
</comment>
<feature type="domain" description="Helicase C-terminal" evidence="6">
    <location>
        <begin position="50"/>
        <end position="133"/>
    </location>
</feature>
<feature type="non-terminal residue" evidence="7">
    <location>
        <position position="133"/>
    </location>
</feature>
<comment type="similarity">
    <text evidence="5">Belongs to the DEAD box helicase family.</text>
</comment>
<name>A0A9D5A821_PEA</name>
<dbReference type="Gramene" id="Psat06G0433700-T3">
    <property type="protein sequence ID" value="KAI5398919.1"/>
    <property type="gene ID" value="KIW84_064337"/>
</dbReference>
<dbReference type="PANTHER" id="PTHR24031">
    <property type="entry name" value="RNA HELICASE"/>
    <property type="match status" value="1"/>
</dbReference>
<protein>
    <recommendedName>
        <fullName evidence="5">ATP-dependent RNA helicase</fullName>
        <ecNumber evidence="5">3.6.4.13</ecNumber>
    </recommendedName>
</protein>
<evidence type="ECO:0000256" key="2">
    <source>
        <dbReference type="ARBA" id="ARBA00022801"/>
    </source>
</evidence>
<dbReference type="GO" id="GO:0003724">
    <property type="term" value="F:RNA helicase activity"/>
    <property type="evidence" value="ECO:0007669"/>
    <property type="project" value="UniProtKB-EC"/>
</dbReference>
<evidence type="ECO:0000256" key="5">
    <source>
        <dbReference type="RuleBase" id="RU365068"/>
    </source>
</evidence>
<keyword evidence="8" id="KW-1185">Reference proteome</keyword>
<accession>A0A9D5A821</accession>
<reference evidence="7 8" key="1">
    <citation type="journal article" date="2022" name="Nat. Genet.">
        <title>Improved pea reference genome and pan-genome highlight genomic features and evolutionary characteristics.</title>
        <authorList>
            <person name="Yang T."/>
            <person name="Liu R."/>
            <person name="Luo Y."/>
            <person name="Hu S."/>
            <person name="Wang D."/>
            <person name="Wang C."/>
            <person name="Pandey M.K."/>
            <person name="Ge S."/>
            <person name="Xu Q."/>
            <person name="Li N."/>
            <person name="Li G."/>
            <person name="Huang Y."/>
            <person name="Saxena R.K."/>
            <person name="Ji Y."/>
            <person name="Li M."/>
            <person name="Yan X."/>
            <person name="He Y."/>
            <person name="Liu Y."/>
            <person name="Wang X."/>
            <person name="Xiang C."/>
            <person name="Varshney R.K."/>
            <person name="Ding H."/>
            <person name="Gao S."/>
            <person name="Zong X."/>
        </authorList>
    </citation>
    <scope>NUCLEOTIDE SEQUENCE [LARGE SCALE GENOMIC DNA]</scope>
    <source>
        <strain evidence="7 8">cv. Zhongwan 6</strain>
    </source>
</reference>
<keyword evidence="5 7" id="KW-0347">Helicase</keyword>